<dbReference type="SUPFAM" id="SSF51294">
    <property type="entry name" value="Hedgehog/intein (Hint) domain"/>
    <property type="match status" value="1"/>
</dbReference>
<dbReference type="InterPro" id="IPR003587">
    <property type="entry name" value="Hint_dom_N"/>
</dbReference>
<dbReference type="InterPro" id="IPR056823">
    <property type="entry name" value="TEN-like_YD-shell"/>
</dbReference>
<dbReference type="Gene3D" id="2.180.10.10">
    <property type="entry name" value="RHS repeat-associated core"/>
    <property type="match status" value="1"/>
</dbReference>
<dbReference type="InterPro" id="IPR022385">
    <property type="entry name" value="Rhs_assc_core"/>
</dbReference>
<keyword evidence="1" id="KW-0677">Repeat</keyword>
<dbReference type="EMBL" id="JBHTBJ010000044">
    <property type="protein sequence ID" value="MFC7279111.1"/>
    <property type="molecule type" value="Genomic_DNA"/>
</dbReference>
<evidence type="ECO:0000256" key="1">
    <source>
        <dbReference type="ARBA" id="ARBA00022737"/>
    </source>
</evidence>
<dbReference type="RefSeq" id="WP_378976224.1">
    <property type="nucleotide sequence ID" value="NZ_JBHTBJ010000044.1"/>
</dbReference>
<dbReference type="PANTHER" id="PTHR32305:SF17">
    <property type="entry name" value="TRNA NUCLEASE WAPA"/>
    <property type="match status" value="1"/>
</dbReference>
<gene>
    <name evidence="4" type="ORF">ACFQS1_34550</name>
</gene>
<proteinExistence type="predicted"/>
<dbReference type="InterPro" id="IPR036844">
    <property type="entry name" value="Hint_dom_sf"/>
</dbReference>
<reference evidence="5" key="1">
    <citation type="journal article" date="2019" name="Int. J. Syst. Evol. Microbiol.">
        <title>The Global Catalogue of Microorganisms (GCM) 10K type strain sequencing project: providing services to taxonomists for standard genome sequencing and annotation.</title>
        <authorList>
            <consortium name="The Broad Institute Genomics Platform"/>
            <consortium name="The Broad Institute Genome Sequencing Center for Infectious Disease"/>
            <person name="Wu L."/>
            <person name="Ma J."/>
        </authorList>
    </citation>
    <scope>NUCLEOTIDE SEQUENCE [LARGE SCALE GENOMIC DNA]</scope>
    <source>
        <strain evidence="5">XZYJT-10</strain>
    </source>
</reference>
<dbReference type="InterPro" id="IPR031325">
    <property type="entry name" value="RHS_repeat"/>
</dbReference>
<comment type="caution">
    <text evidence="4">The sequence shown here is derived from an EMBL/GenBank/DDBJ whole genome shotgun (WGS) entry which is preliminary data.</text>
</comment>
<evidence type="ECO:0000259" key="3">
    <source>
        <dbReference type="SMART" id="SM00306"/>
    </source>
</evidence>
<dbReference type="Pfam" id="PF25023">
    <property type="entry name" value="TEN_YD-shell"/>
    <property type="match status" value="1"/>
</dbReference>
<dbReference type="Gene3D" id="2.170.16.10">
    <property type="entry name" value="Hedgehog/Intein (Hint) domain"/>
    <property type="match status" value="1"/>
</dbReference>
<dbReference type="Pfam" id="PF05593">
    <property type="entry name" value="RHS_repeat"/>
    <property type="match status" value="1"/>
</dbReference>
<evidence type="ECO:0000313" key="5">
    <source>
        <dbReference type="Proteomes" id="UP001596548"/>
    </source>
</evidence>
<dbReference type="InterPro" id="IPR050708">
    <property type="entry name" value="T6SS_VgrG/RHS"/>
</dbReference>
<dbReference type="NCBIfam" id="TIGR01643">
    <property type="entry name" value="YD_repeat_2x"/>
    <property type="match status" value="3"/>
</dbReference>
<dbReference type="SMART" id="SM00306">
    <property type="entry name" value="HintN"/>
    <property type="match status" value="1"/>
</dbReference>
<organism evidence="4 5">
    <name type="scientific">Paractinoplanes rhizophilus</name>
    <dbReference type="NCBI Taxonomy" id="1416877"/>
    <lineage>
        <taxon>Bacteria</taxon>
        <taxon>Bacillati</taxon>
        <taxon>Actinomycetota</taxon>
        <taxon>Actinomycetes</taxon>
        <taxon>Micromonosporales</taxon>
        <taxon>Micromonosporaceae</taxon>
        <taxon>Paractinoplanes</taxon>
    </lineage>
</organism>
<accession>A0ABW2I2M8</accession>
<dbReference type="PANTHER" id="PTHR32305">
    <property type="match status" value="1"/>
</dbReference>
<dbReference type="Pfam" id="PF07591">
    <property type="entry name" value="PT-HINT"/>
    <property type="match status" value="1"/>
</dbReference>
<dbReference type="CDD" id="cd00081">
    <property type="entry name" value="Hint"/>
    <property type="match status" value="1"/>
</dbReference>
<dbReference type="NCBIfam" id="TIGR03696">
    <property type="entry name" value="Rhs_assc_core"/>
    <property type="match status" value="1"/>
</dbReference>
<evidence type="ECO:0000313" key="4">
    <source>
        <dbReference type="EMBL" id="MFC7279111.1"/>
    </source>
</evidence>
<feature type="region of interest" description="Disordered" evidence="2">
    <location>
        <begin position="1915"/>
        <end position="1954"/>
    </location>
</feature>
<feature type="domain" description="Hint" evidence="3">
    <location>
        <begin position="2106"/>
        <end position="2207"/>
    </location>
</feature>
<keyword evidence="5" id="KW-1185">Reference proteome</keyword>
<evidence type="ECO:0000256" key="2">
    <source>
        <dbReference type="SAM" id="MobiDB-lite"/>
    </source>
</evidence>
<dbReference type="Proteomes" id="UP001596548">
    <property type="component" value="Unassembled WGS sequence"/>
</dbReference>
<name>A0ABW2I2M8_9ACTN</name>
<protein>
    <submittedName>
        <fullName evidence="4">Polymorphic toxin-type HINT domain-containing protein</fullName>
    </submittedName>
</protein>
<feature type="compositionally biased region" description="Basic and acidic residues" evidence="2">
    <location>
        <begin position="1933"/>
        <end position="1944"/>
    </location>
</feature>
<sequence length="2377" mass="251271">MMLSENGWGPRLAAPWRRAAVTLLVVAIGPALMNAVAGEPAFGAPKVPEPVKLERVKLGKRKVTSAAKARPKVASFDASARASLPEAQTAIVPISAEPVRAGSLPIRVAKAAKGTTPDRVRVRAADQRTASATGVHGVLFSIGSAAGAGTVHVDVDPSTFANAYGGNYASRLRLVRLPACALTTPNVQSCRTQMPVTRTAGSLLSAEVPLSAATADTTVLAATSGTSGAGGDYAATSLSPGGTWSTSGNTGAFTYSYPISVPPPIGSVAPSINLSYSSATQDARTVGTNSQSSWIGDGWSMGDNFIERTYRSCDDVDGSGAPEHSGDLCWAGQILTLSLNGESTPIVYDDSTHTFRSQNDSSTTQIDNLFDTTNGTKNNEYFRVTQNGTQYYFGLHRLPGWTTGAEETNSVQTVPVYKSHSAVGACPDGSFAGTACTLGYRFNLDYVVDRNGNAMAYYYNEPETGYYGANMKDIAVSYVRASTVKRIDYGMTASTVYSAPPPEQIIFTTGERCIVGQPAGNTCAAGDFSVSHPEYWPDVPVDLNCTGGADCTIHAPSFWSRRMLTSIVTQVRVGGVVKQVDRYDLAHSFPDNGDHSPTLWLGSVTRTGLDRLGGAGADQSAGTVTFDPIQYANRVGALPGPKMYYNRIRAVWSETGAETVVEYKTPACSGLPPANPSGDDAMDKAAQAFAAANTTGCFPVYWAPEYQPEPLMDWFYTYPVTSVTTYDSAGNHMQDGSQPKAITQYAYRGNPGWHYDDNEVVKKENRTWGQFRGYPEVDVTTGDPSYFHLTNNQQVFDQKTLTKTYYFLGMNGDTLPDGKTRSVPALTSTDGTISVPDRNEYAGQVFEKVTYTGAGSGDTIDSATVTVPTIIGATASRARDGLPALKANLSGIARTLGRQKVSYGWRRTESDTFYNTTLGQGTSGRPVQSVDRGEVGAAGNTAKCTFTSYVETSVTLPGGKTAPVVQPAEVITTDQDCATRTSPAGTLLSDVKTTYDGRGNPTKVQQASAATGVTVSAWLTNATTTYDSYGRVTSVTRTPDSKAADGTTSLAQTVYTKISPTGGALPSSITKIVQVTPGVACSAVIKSSKDCQLATVTMDPARQLPTATTDVAGALTSLTYDALGRTTAVWLSNKSKAAAAPANVLHSYKLASTGPSVVTTMSLLEGDAGSTTPAYSVSKTLYDAMLRPLETQQTGANGSSVVSDVQYDTHGWTVITNNSYAVSGDPVDTLLTDQLSQVSIPSTTVTDHDAMGRATQTTAEHNGVARFHSRNAYTGDKVISVPPIGSTATTTATDARGQLTELIQHTTAPTLTGSVTGGFTATGGAGNSVRYGYTATGKPATVTGPDNAVWRETYDLLGRRTAHADPDTGTSYSGFDDAGNLIATKDARGAELTFTYDLLGRKLTAVDKTGGNFKFASWTYDTLRIGKATSSTRYVPNVTGGYTVAVTGYSSLGSPLGQTITLPSVERPLPTSYTTKFTYTPNTELMSTQQDPAVGTLPGETITYGYNLLGAPTRTSGIDLYLSSAVYTDFGQPSRVTMGDSTNEVQALYTYDEHTLRPTSRSIHRTQAPGSEIDNTSFTYDDSGNPLSVVDKQSESGNTVTDTQCYRYDTLARLVNAWTAAGDCPSAGTVAPASGGVANAAGAYWQTFAYNAIGNREQSVEHSTNGGADVTTTYVNGTSTGAQPHTLTETKGGADPTKFVYDLAGNLLTRTANSANNQTLKWDNKGRLTQVTTTGATPGTTKYLYDADGNQLIRRDPGRTSLFAGDTEIVVNTAVSPAVLIGAVRSYAGAAIRSTLPGGGTHYLFGDPHGTASLSIDTTTQAAARQQYKPYGEDRAGANTTLWPDLTRGYLGKPKDTSTGYTDVGARKYDPALGRFISADPLLQTTDPAQLGGYTYSGDNPTGSSDPTGLIQDRDRPGCAAGNGGNCGGYVLPDEKDPDSDRYRGGAPNATRHRTDPAEIQADGYGVGSVGGVTVTTDQVDDIYAFGTVVNAGYYYHRNQIANWDALDDNLKILKMLDYACQQIDNHCTPIYANSVHDAINNYYGKILNGGDGDFAGRVRLAVNEDAGGAEPAAAARILASSRASMRSLDMLDELVDGVGQACIRANSFSPDTQVLLADGTTKPIAEVRVGDKVLATEPETGTTRPEEVTALHVNTDTMLIDLTVDTADGHAVTIHTTDEHPFWVPERQQWIDAGDLEPGQFLGAEKSHGTATVGDLRAFTGLKTMYNLTVADLHTYYVLAGNVPVLVHNAGCGPSSYYRGARDGAPSFVPRPNDYKVDPATGFVKETHGVSLFDNPGSISSKGFEPHGLDMDSVPSTLRIIQRGRDLNHYEIVPAPGANLTPERYTEELSSTAAAISSLTCWDVVGAVSNMDAAAC</sequence>
<dbReference type="InterPro" id="IPR006530">
    <property type="entry name" value="YD"/>
</dbReference>